<proteinExistence type="predicted"/>
<evidence type="ECO:0000313" key="3">
    <source>
        <dbReference type="Proteomes" id="UP000659904"/>
    </source>
</evidence>
<evidence type="ECO:0008006" key="4">
    <source>
        <dbReference type="Google" id="ProtNLM"/>
    </source>
</evidence>
<accession>A0A8J3KU12</accession>
<name>A0A8J3KU12_9ACTN</name>
<evidence type="ECO:0000256" key="1">
    <source>
        <dbReference type="SAM" id="SignalP"/>
    </source>
</evidence>
<keyword evidence="3" id="KW-1185">Reference proteome</keyword>
<evidence type="ECO:0000313" key="2">
    <source>
        <dbReference type="EMBL" id="GIG03171.1"/>
    </source>
</evidence>
<protein>
    <recommendedName>
        <fullName evidence="4">Secreted protein</fullName>
    </recommendedName>
</protein>
<sequence>MKGLIKAALASALVLVALGTTPGVAAAAATASNFSTNSFPYPDPGFCHSRVIKLAAGSYEWEYYFSGPKATKTGIMRTILLAAGDYTWEDCTLMTGPRLGDRWMQSALTWHGDREHPAVTSVNWYLGDVSNHSIEQVTWGTKLDPQF</sequence>
<dbReference type="EMBL" id="BONH01000074">
    <property type="protein sequence ID" value="GIG03171.1"/>
    <property type="molecule type" value="Genomic_DNA"/>
</dbReference>
<reference evidence="2 3" key="1">
    <citation type="submission" date="2021-01" db="EMBL/GenBank/DDBJ databases">
        <title>Whole genome shotgun sequence of Catellatospora citrea NBRC 14495.</title>
        <authorList>
            <person name="Komaki H."/>
            <person name="Tamura T."/>
        </authorList>
    </citation>
    <scope>NUCLEOTIDE SEQUENCE [LARGE SCALE GENOMIC DNA]</scope>
    <source>
        <strain evidence="2 3">NBRC 14495</strain>
    </source>
</reference>
<feature type="chain" id="PRO_5035220230" description="Secreted protein" evidence="1">
    <location>
        <begin position="28"/>
        <end position="147"/>
    </location>
</feature>
<feature type="signal peptide" evidence="1">
    <location>
        <begin position="1"/>
        <end position="27"/>
    </location>
</feature>
<keyword evidence="1" id="KW-0732">Signal</keyword>
<dbReference type="AlphaFoldDB" id="A0A8J3KU12"/>
<gene>
    <name evidence="2" type="ORF">Cci01nite_82640</name>
</gene>
<organism evidence="2 3">
    <name type="scientific">Catellatospora citrea</name>
    <dbReference type="NCBI Taxonomy" id="53366"/>
    <lineage>
        <taxon>Bacteria</taxon>
        <taxon>Bacillati</taxon>
        <taxon>Actinomycetota</taxon>
        <taxon>Actinomycetes</taxon>
        <taxon>Micromonosporales</taxon>
        <taxon>Micromonosporaceae</taxon>
        <taxon>Catellatospora</taxon>
    </lineage>
</organism>
<dbReference type="Proteomes" id="UP000659904">
    <property type="component" value="Unassembled WGS sequence"/>
</dbReference>
<comment type="caution">
    <text evidence="2">The sequence shown here is derived from an EMBL/GenBank/DDBJ whole genome shotgun (WGS) entry which is preliminary data.</text>
</comment>